<evidence type="ECO:0000313" key="3">
    <source>
        <dbReference type="EMBL" id="OAX52886.1"/>
    </source>
</evidence>
<dbReference type="GeneID" id="61263035"/>
<evidence type="ECO:0000256" key="1">
    <source>
        <dbReference type="ARBA" id="ARBA00005801"/>
    </source>
</evidence>
<dbReference type="RefSeq" id="WP_055684310.1">
    <property type="nucleotide sequence ID" value="NZ_CP065738.1"/>
</dbReference>
<evidence type="ECO:0000259" key="2">
    <source>
        <dbReference type="Pfam" id="PF01478"/>
    </source>
</evidence>
<dbReference type="Proteomes" id="UP000053171">
    <property type="component" value="Unassembled WGS sequence"/>
</dbReference>
<feature type="domain" description="Prepilin type IV endopeptidase peptidase" evidence="2">
    <location>
        <begin position="26"/>
        <end position="136"/>
    </location>
</feature>
<accession>A0A0Q2U8B3</accession>
<sequence>MVRMLGDWAAAGRYGAVALGAAGALAFLVLAAVLTVIDAREHRLPRAWVLPAYPVLGILLGAAFALGEGPGSLLGGLLGAAGTGIFYGAVRLASPAAMGLGDVRLAPLLGWSLGLVSVPHALVGLLLSFLLAGLWAAGLILLRRADADSHVAFGPWMLLGTAAAWLALPARLL</sequence>
<dbReference type="InterPro" id="IPR050882">
    <property type="entry name" value="Prepilin_peptidase/N-MTase"/>
</dbReference>
<comment type="caution">
    <text evidence="3">The sequence shown here is derived from an EMBL/GenBank/DDBJ whole genome shotgun (WGS) entry which is preliminary data.</text>
</comment>
<comment type="similarity">
    <text evidence="1">Belongs to the peptidase A24 family.</text>
</comment>
<dbReference type="PANTHER" id="PTHR30487:SF0">
    <property type="entry name" value="PREPILIN LEADER PEPTIDASE_N-METHYLTRANSFERASE-RELATED"/>
    <property type="match status" value="1"/>
</dbReference>
<reference evidence="3" key="1">
    <citation type="submission" date="2016-06" db="EMBL/GenBank/DDBJ databases">
        <title>Identification of putative biosynthetic pathways for the production of bioactive secondary metabolites by the marine actinomycete Kocuria kristinae RUTW2-3.</title>
        <authorList>
            <person name="Waterworth S.C."/>
            <person name="Walmsley T.A."/>
            <person name="Matongo T."/>
            <person name="Davies-Coleman M.T."/>
            <person name="Dorrington R.A."/>
        </authorList>
    </citation>
    <scope>NUCLEOTIDE SEQUENCE [LARGE SCALE GENOMIC DNA]</scope>
    <source>
        <strain evidence="3">RUTW2-3</strain>
    </source>
</reference>
<dbReference type="GO" id="GO:0005886">
    <property type="term" value="C:plasma membrane"/>
    <property type="evidence" value="ECO:0007669"/>
    <property type="project" value="TreeGrafter"/>
</dbReference>
<dbReference type="EMBL" id="LJBJ02000001">
    <property type="protein sequence ID" value="OAX52886.1"/>
    <property type="molecule type" value="Genomic_DNA"/>
</dbReference>
<dbReference type="GO" id="GO:0006465">
    <property type="term" value="P:signal peptide processing"/>
    <property type="evidence" value="ECO:0007669"/>
    <property type="project" value="TreeGrafter"/>
</dbReference>
<proteinExistence type="inferred from homology"/>
<dbReference type="PANTHER" id="PTHR30487">
    <property type="entry name" value="TYPE 4 PREPILIN-LIKE PROTEINS LEADER PEPTIDE-PROCESSING ENZYME"/>
    <property type="match status" value="1"/>
</dbReference>
<dbReference type="Pfam" id="PF01478">
    <property type="entry name" value="Peptidase_A24"/>
    <property type="match status" value="1"/>
</dbReference>
<dbReference type="AlphaFoldDB" id="A0A0Q2U8B3"/>
<organism evidence="3 4">
    <name type="scientific">Rothia kristinae</name>
    <dbReference type="NCBI Taxonomy" id="37923"/>
    <lineage>
        <taxon>Bacteria</taxon>
        <taxon>Bacillati</taxon>
        <taxon>Actinomycetota</taxon>
        <taxon>Actinomycetes</taxon>
        <taxon>Micrococcales</taxon>
        <taxon>Micrococcaceae</taxon>
        <taxon>Rothia</taxon>
    </lineage>
</organism>
<dbReference type="PATRIC" id="fig|37923.10.peg.225"/>
<dbReference type="GO" id="GO:0004190">
    <property type="term" value="F:aspartic-type endopeptidase activity"/>
    <property type="evidence" value="ECO:0007669"/>
    <property type="project" value="InterPro"/>
</dbReference>
<name>A0A0Q2U8B3_9MICC</name>
<protein>
    <recommendedName>
        <fullName evidence="2">Prepilin type IV endopeptidase peptidase domain-containing protein</fullName>
    </recommendedName>
</protein>
<dbReference type="InterPro" id="IPR000045">
    <property type="entry name" value="Prepilin_IV_endopep_pep"/>
</dbReference>
<evidence type="ECO:0000313" key="4">
    <source>
        <dbReference type="Proteomes" id="UP000053171"/>
    </source>
</evidence>
<gene>
    <name evidence="3" type="ORF">AN277_0200485</name>
</gene>
<keyword evidence="4" id="KW-1185">Reference proteome</keyword>